<dbReference type="GO" id="GO:0046933">
    <property type="term" value="F:proton-transporting ATP synthase activity, rotational mechanism"/>
    <property type="evidence" value="ECO:0007669"/>
    <property type="project" value="UniProtKB-UniRule"/>
</dbReference>
<dbReference type="GO" id="GO:0012505">
    <property type="term" value="C:endomembrane system"/>
    <property type="evidence" value="ECO:0007669"/>
    <property type="project" value="UniProtKB-SubCell"/>
</dbReference>
<comment type="similarity">
    <text evidence="1 13 14">Belongs to the ATPase B chain family.</text>
</comment>
<evidence type="ECO:0000256" key="3">
    <source>
        <dbReference type="ARBA" id="ARBA00022547"/>
    </source>
</evidence>
<keyword evidence="6 13" id="KW-1133">Transmembrane helix</keyword>
<dbReference type="GO" id="GO:0046961">
    <property type="term" value="F:proton-transporting ATPase activity, rotational mechanism"/>
    <property type="evidence" value="ECO:0007669"/>
    <property type="project" value="TreeGrafter"/>
</dbReference>
<reference evidence="16 17" key="1">
    <citation type="submission" date="2019-06" db="EMBL/GenBank/DDBJ databases">
        <title>A novel bacterium of genus Amaricoccus, isolated from marine sediment.</title>
        <authorList>
            <person name="Huang H."/>
            <person name="Mo K."/>
            <person name="Hu Y."/>
        </authorList>
    </citation>
    <scope>NUCLEOTIDE SEQUENCE [LARGE SCALE GENOMIC DNA]</scope>
    <source>
        <strain evidence="16 17">HB172011</strain>
    </source>
</reference>
<proteinExistence type="inferred from homology"/>
<dbReference type="GO" id="GO:0005886">
    <property type="term" value="C:plasma membrane"/>
    <property type="evidence" value="ECO:0007669"/>
    <property type="project" value="UniProtKB-SubCell"/>
</dbReference>
<feature type="transmembrane region" description="Helical" evidence="13">
    <location>
        <begin position="6"/>
        <end position="27"/>
    </location>
</feature>
<dbReference type="Pfam" id="PF00430">
    <property type="entry name" value="ATP-synt_B"/>
    <property type="match status" value="1"/>
</dbReference>
<dbReference type="AlphaFoldDB" id="A0A501WZR1"/>
<evidence type="ECO:0000313" key="17">
    <source>
        <dbReference type="Proteomes" id="UP000319255"/>
    </source>
</evidence>
<feature type="coiled-coil region" evidence="15">
    <location>
        <begin position="45"/>
        <end position="97"/>
    </location>
</feature>
<dbReference type="HAMAP" id="MF_01398">
    <property type="entry name" value="ATP_synth_b_bprime"/>
    <property type="match status" value="1"/>
</dbReference>
<evidence type="ECO:0000256" key="9">
    <source>
        <dbReference type="ARBA" id="ARBA00023310"/>
    </source>
</evidence>
<evidence type="ECO:0000313" key="16">
    <source>
        <dbReference type="EMBL" id="TPE53915.1"/>
    </source>
</evidence>
<keyword evidence="8 13" id="KW-0472">Membrane</keyword>
<keyword evidence="2 13" id="KW-0813">Transport</keyword>
<dbReference type="Proteomes" id="UP000319255">
    <property type="component" value="Unassembled WGS sequence"/>
</dbReference>
<evidence type="ECO:0000256" key="11">
    <source>
        <dbReference type="ARBA" id="ARBA00025614"/>
    </source>
</evidence>
<evidence type="ECO:0000256" key="8">
    <source>
        <dbReference type="ARBA" id="ARBA00023136"/>
    </source>
</evidence>
<dbReference type="PANTHER" id="PTHR33445:SF2">
    <property type="entry name" value="ATP SYNTHASE SUBUNIT B', CHLOROPLASTIC"/>
    <property type="match status" value="1"/>
</dbReference>
<keyword evidence="13" id="KW-1003">Cell membrane</keyword>
<comment type="subunit">
    <text evidence="13">F-type ATPases have 2 components, F(1) - the catalytic core - and F(0) - the membrane proton channel. F(1) has five subunits: alpha(3), beta(3), gamma(1), delta(1), epsilon(1). F(0) has three main subunits: a(1), b(2) and c(10-14). The alpha and beta chains form an alternating ring which encloses part of the gamma chain. F(1) is attached to F(0) by a central stalk formed by the gamma and epsilon chains, while a peripheral stalk is formed by the delta and b chains.</text>
</comment>
<evidence type="ECO:0000256" key="1">
    <source>
        <dbReference type="ARBA" id="ARBA00005513"/>
    </source>
</evidence>
<dbReference type="InterPro" id="IPR002146">
    <property type="entry name" value="ATP_synth_b/b'su_bac/chlpt"/>
</dbReference>
<dbReference type="GO" id="GO:0045259">
    <property type="term" value="C:proton-transporting ATP synthase complex"/>
    <property type="evidence" value="ECO:0007669"/>
    <property type="project" value="UniProtKB-KW"/>
</dbReference>
<evidence type="ECO:0000256" key="10">
    <source>
        <dbReference type="ARBA" id="ARBA00025198"/>
    </source>
</evidence>
<comment type="function">
    <text evidence="11">Component of the F(0) channel, it forms part of the peripheral stalk, linking F(1) to F(0). The b'-subunit is a diverged and duplicated form of b found in plants and photosynthetic bacteria.</text>
</comment>
<organism evidence="16 17">
    <name type="scientific">Amaricoccus solimangrovi</name>
    <dbReference type="NCBI Taxonomy" id="2589815"/>
    <lineage>
        <taxon>Bacteria</taxon>
        <taxon>Pseudomonadati</taxon>
        <taxon>Pseudomonadota</taxon>
        <taxon>Alphaproteobacteria</taxon>
        <taxon>Rhodobacterales</taxon>
        <taxon>Paracoccaceae</taxon>
        <taxon>Amaricoccus</taxon>
    </lineage>
</organism>
<keyword evidence="3 13" id="KW-0138">CF(0)</keyword>
<evidence type="ECO:0000256" key="14">
    <source>
        <dbReference type="RuleBase" id="RU003848"/>
    </source>
</evidence>
<keyword evidence="4 13" id="KW-0812">Transmembrane</keyword>
<evidence type="ECO:0000256" key="13">
    <source>
        <dbReference type="HAMAP-Rule" id="MF_01398"/>
    </source>
</evidence>
<dbReference type="OrthoDB" id="466272at2"/>
<dbReference type="InterPro" id="IPR050059">
    <property type="entry name" value="ATP_synthase_B_chain"/>
</dbReference>
<keyword evidence="17" id="KW-1185">Reference proteome</keyword>
<evidence type="ECO:0000256" key="15">
    <source>
        <dbReference type="SAM" id="Coils"/>
    </source>
</evidence>
<keyword evidence="5 13" id="KW-0375">Hydrogen ion transport</keyword>
<keyword evidence="7 13" id="KW-0406">Ion transport</keyword>
<evidence type="ECO:0000256" key="2">
    <source>
        <dbReference type="ARBA" id="ARBA00022448"/>
    </source>
</evidence>
<evidence type="ECO:0000256" key="4">
    <source>
        <dbReference type="ARBA" id="ARBA00022692"/>
    </source>
</evidence>
<evidence type="ECO:0000256" key="7">
    <source>
        <dbReference type="ARBA" id="ARBA00023065"/>
    </source>
</evidence>
<comment type="function">
    <text evidence="10 13">F(1)F(0) ATP synthase produces ATP from ADP in the presence of a proton or sodium gradient. F-type ATPases consist of two structural domains, F(1) containing the extramembraneous catalytic core and F(0) containing the membrane proton channel, linked together by a central stalk and a peripheral stalk. During catalysis, ATP synthesis in the catalytic domain of F(1) is coupled via a rotary mechanism of the central stalk subunits to proton translocation.</text>
</comment>
<keyword evidence="15" id="KW-0175">Coiled coil</keyword>
<keyword evidence="9 13" id="KW-0066">ATP synthesis</keyword>
<accession>A0A501WZR1</accession>
<gene>
    <name evidence="13" type="primary">atpF</name>
    <name evidence="16" type="ORF">FJM51_02390</name>
</gene>
<protein>
    <recommendedName>
        <fullName evidence="13">ATP synthase subunit b</fullName>
    </recommendedName>
    <alternativeName>
        <fullName evidence="13">ATP synthase F(0) sector subunit b</fullName>
    </alternativeName>
    <alternativeName>
        <fullName evidence="13">ATPase subunit I</fullName>
    </alternativeName>
    <alternativeName>
        <fullName evidence="13">F-type ATPase subunit b</fullName>
        <shortName evidence="13">F-ATPase subunit b</shortName>
    </alternativeName>
</protein>
<dbReference type="PANTHER" id="PTHR33445">
    <property type="entry name" value="ATP SYNTHASE SUBUNIT B', CHLOROPLASTIC"/>
    <property type="match status" value="1"/>
</dbReference>
<evidence type="ECO:0000256" key="6">
    <source>
        <dbReference type="ARBA" id="ARBA00022989"/>
    </source>
</evidence>
<name>A0A501WZR1_9RHOB</name>
<dbReference type="EMBL" id="VFRP01000001">
    <property type="protein sequence ID" value="TPE53915.1"/>
    <property type="molecule type" value="Genomic_DNA"/>
</dbReference>
<evidence type="ECO:0000256" key="5">
    <source>
        <dbReference type="ARBA" id="ARBA00022781"/>
    </source>
</evidence>
<sequence>MTFDWVTFGFQLVNILVLLAILRRFLFRPVVAVIARRQAETEATLAAAGTARAEAEAEARRARAEAEATAAARHDLLDKARAEAEAARATLLDQARAEAAKIVAEGAAAREREAGAARAEALGRARDLASVIAARAFEAQPPGLSGYVARLTAALDALSPEERSALLGGGHPRLAAPAPLPPADLDAARAAFARFGVTPGTETDPALIAGLEFRSDTGAVRNSLAHDLDRIAEALRDDRAA</sequence>
<evidence type="ECO:0000256" key="12">
    <source>
        <dbReference type="ARBA" id="ARBA00037847"/>
    </source>
</evidence>
<dbReference type="RefSeq" id="WP_140452494.1">
    <property type="nucleotide sequence ID" value="NZ_VFRP01000001.1"/>
</dbReference>
<comment type="subcellular location">
    <subcellularLocation>
        <location evidence="13">Cell membrane</location>
        <topology evidence="13">Single-pass membrane protein</topology>
    </subcellularLocation>
    <subcellularLocation>
        <location evidence="12">Endomembrane system</location>
        <topology evidence="12">Single-pass membrane protein</topology>
    </subcellularLocation>
</comment>
<comment type="caution">
    <text evidence="16">The sequence shown here is derived from an EMBL/GenBank/DDBJ whole genome shotgun (WGS) entry which is preliminary data.</text>
</comment>